<proteinExistence type="predicted"/>
<comment type="caution">
    <text evidence="1">The sequence shown here is derived from an EMBL/GenBank/DDBJ whole genome shotgun (WGS) entry which is preliminary data.</text>
</comment>
<evidence type="ECO:0000313" key="1">
    <source>
        <dbReference type="EMBL" id="EPS57316.1"/>
    </source>
</evidence>
<dbReference type="Proteomes" id="UP000015453">
    <property type="component" value="Unassembled WGS sequence"/>
</dbReference>
<evidence type="ECO:0000313" key="2">
    <source>
        <dbReference type="Proteomes" id="UP000015453"/>
    </source>
</evidence>
<reference evidence="1 2" key="1">
    <citation type="journal article" date="2013" name="BMC Genomics">
        <title>The miniature genome of a carnivorous plant Genlisea aurea contains a low number of genes and short non-coding sequences.</title>
        <authorList>
            <person name="Leushkin E.V."/>
            <person name="Sutormin R.A."/>
            <person name="Nabieva E.R."/>
            <person name="Penin A.A."/>
            <person name="Kondrashov A.S."/>
            <person name="Logacheva M.D."/>
        </authorList>
    </citation>
    <scope>NUCLEOTIDE SEQUENCE [LARGE SCALE GENOMIC DNA]</scope>
</reference>
<name>S8BYT2_9LAMI</name>
<keyword evidence="2" id="KW-1185">Reference proteome</keyword>
<protein>
    <submittedName>
        <fullName evidence="1">Uncharacterized protein</fullName>
    </submittedName>
</protein>
<dbReference type="AlphaFoldDB" id="S8BYT2"/>
<accession>S8BYT2</accession>
<sequence length="53" mass="5733">MKVITSPPNWRLLVIDVDVDGGFVEVAGRVVEMVKRLFEPSELKSNGASVGSC</sequence>
<dbReference type="EMBL" id="AUSU01010367">
    <property type="protein sequence ID" value="EPS57316.1"/>
    <property type="molecule type" value="Genomic_DNA"/>
</dbReference>
<organism evidence="1 2">
    <name type="scientific">Genlisea aurea</name>
    <dbReference type="NCBI Taxonomy" id="192259"/>
    <lineage>
        <taxon>Eukaryota</taxon>
        <taxon>Viridiplantae</taxon>
        <taxon>Streptophyta</taxon>
        <taxon>Embryophyta</taxon>
        <taxon>Tracheophyta</taxon>
        <taxon>Spermatophyta</taxon>
        <taxon>Magnoliopsida</taxon>
        <taxon>eudicotyledons</taxon>
        <taxon>Gunneridae</taxon>
        <taxon>Pentapetalae</taxon>
        <taxon>asterids</taxon>
        <taxon>lamiids</taxon>
        <taxon>Lamiales</taxon>
        <taxon>Lentibulariaceae</taxon>
        <taxon>Genlisea</taxon>
    </lineage>
</organism>
<gene>
    <name evidence="1" type="ORF">M569_17503</name>
</gene>